<evidence type="ECO:0000313" key="5">
    <source>
        <dbReference type="EMBL" id="KAG5407780.1"/>
    </source>
</evidence>
<dbReference type="Proteomes" id="UP000823674">
    <property type="component" value="Chromosome A03"/>
</dbReference>
<keyword evidence="6" id="KW-1185">Reference proteome</keyword>
<reference evidence="5 6" key="1">
    <citation type="submission" date="2021-03" db="EMBL/GenBank/DDBJ databases">
        <authorList>
            <person name="King G.J."/>
            <person name="Bancroft I."/>
            <person name="Baten A."/>
            <person name="Bloomfield J."/>
            <person name="Borpatragohain P."/>
            <person name="He Z."/>
            <person name="Irish N."/>
            <person name="Irwin J."/>
            <person name="Liu K."/>
            <person name="Mauleon R.P."/>
            <person name="Moore J."/>
            <person name="Morris R."/>
            <person name="Ostergaard L."/>
            <person name="Wang B."/>
            <person name="Wells R."/>
        </authorList>
    </citation>
    <scope>NUCLEOTIDE SEQUENCE [LARGE SCALE GENOMIC DNA]</scope>
    <source>
        <strain evidence="5">R-o-18</strain>
        <tissue evidence="5">Leaf</tissue>
    </source>
</reference>
<dbReference type="CDD" id="cd02245">
    <property type="entry name" value="cupin_7S_vicilin-like_C"/>
    <property type="match status" value="1"/>
</dbReference>
<dbReference type="PANTHER" id="PTHR31189">
    <property type="entry name" value="OS03G0336100 PROTEIN-RELATED"/>
    <property type="match status" value="1"/>
</dbReference>
<dbReference type="PANTHER" id="PTHR31189:SF33">
    <property type="entry name" value="CUPIN TYPE-1 DOMAIN-CONTAINING PROTEIN"/>
    <property type="match status" value="1"/>
</dbReference>
<dbReference type="SMART" id="SM00835">
    <property type="entry name" value="Cupin_1"/>
    <property type="match status" value="1"/>
</dbReference>
<feature type="compositionally biased region" description="Basic and acidic residues" evidence="2">
    <location>
        <begin position="453"/>
        <end position="484"/>
    </location>
</feature>
<keyword evidence="1 3" id="KW-0732">Signal</keyword>
<dbReference type="InterPro" id="IPR006045">
    <property type="entry name" value="Cupin_1"/>
</dbReference>
<dbReference type="InterPro" id="IPR050253">
    <property type="entry name" value="Seed_Storage-Functional"/>
</dbReference>
<dbReference type="Pfam" id="PF00190">
    <property type="entry name" value="Cupin_1"/>
    <property type="match status" value="1"/>
</dbReference>
<dbReference type="CDD" id="cd02244">
    <property type="entry name" value="cupin_7S_vicilin-like_N"/>
    <property type="match status" value="1"/>
</dbReference>
<dbReference type="SUPFAM" id="SSF51182">
    <property type="entry name" value="RmlC-like cupins"/>
    <property type="match status" value="1"/>
</dbReference>
<accession>A0ABQ7NA49</accession>
<dbReference type="InterPro" id="IPR014710">
    <property type="entry name" value="RmlC-like_jellyroll"/>
</dbReference>
<feature type="domain" description="Cupin type-1" evidence="4">
    <location>
        <begin position="268"/>
        <end position="428"/>
    </location>
</feature>
<gene>
    <name evidence="5" type="primary">A03p070510.1_BraROA</name>
    <name evidence="5" type="ORF">IGI04_013899</name>
</gene>
<dbReference type="EMBL" id="JADBGQ010000003">
    <property type="protein sequence ID" value="KAG5407780.1"/>
    <property type="molecule type" value="Genomic_DNA"/>
</dbReference>
<comment type="caution">
    <text evidence="5">The sequence shown here is derived from an EMBL/GenBank/DDBJ whole genome shotgun (WGS) entry which is preliminary data.</text>
</comment>
<dbReference type="Gene3D" id="2.60.120.10">
    <property type="entry name" value="Jelly Rolls"/>
    <property type="match status" value="2"/>
</dbReference>
<organism evidence="5 6">
    <name type="scientific">Brassica rapa subsp. trilocularis</name>
    <dbReference type="NCBI Taxonomy" id="1813537"/>
    <lineage>
        <taxon>Eukaryota</taxon>
        <taxon>Viridiplantae</taxon>
        <taxon>Streptophyta</taxon>
        <taxon>Embryophyta</taxon>
        <taxon>Tracheophyta</taxon>
        <taxon>Spermatophyta</taxon>
        <taxon>Magnoliopsida</taxon>
        <taxon>eudicotyledons</taxon>
        <taxon>Gunneridae</taxon>
        <taxon>Pentapetalae</taxon>
        <taxon>rosids</taxon>
        <taxon>malvids</taxon>
        <taxon>Brassicales</taxon>
        <taxon>Brassicaceae</taxon>
        <taxon>Brassiceae</taxon>
        <taxon>Brassica</taxon>
    </lineage>
</organism>
<feature type="signal peptide" evidence="3">
    <location>
        <begin position="1"/>
        <end position="24"/>
    </location>
</feature>
<proteinExistence type="predicted"/>
<evidence type="ECO:0000256" key="3">
    <source>
        <dbReference type="SAM" id="SignalP"/>
    </source>
</evidence>
<evidence type="ECO:0000313" key="6">
    <source>
        <dbReference type="Proteomes" id="UP000823674"/>
    </source>
</evidence>
<feature type="region of interest" description="Disordered" evidence="2">
    <location>
        <begin position="453"/>
        <end position="502"/>
    </location>
</feature>
<evidence type="ECO:0000256" key="2">
    <source>
        <dbReference type="SAM" id="MobiDB-lite"/>
    </source>
</evidence>
<feature type="chain" id="PRO_5047087615" description="Cupin type-1 domain-containing protein" evidence="3">
    <location>
        <begin position="25"/>
        <end position="502"/>
    </location>
</feature>
<evidence type="ECO:0000256" key="1">
    <source>
        <dbReference type="ARBA" id="ARBA00022729"/>
    </source>
</evidence>
<dbReference type="InterPro" id="IPR011051">
    <property type="entry name" value="RmlC_Cupin_sf"/>
</dbReference>
<name>A0ABQ7NA49_BRACM</name>
<sequence length="502" mass="56141">MTKFTVLPLFVLLFLVLLCTKSWAKSEEFDESSDEENDVAAVPSCCGFSSPLLIKKDQWKPIFGTQFGQISTVQIGEGCGGMGPYKIHSITLEPNALLLPLLLHSDMVFFVESGSGILNWVEAEPTSSEIRRGDVYRLRPGTVFYLQSKPIDIFLGTKLRVYAIFSNTEECLHDPCFGAYSSITDLLFGFDEAILQSAFGVPEEIIGLMTNRTQPPLIVHDMLSTPGEANTYTWQLQVQPRLLKLFAGYVSAAEKKKKEKKTKKAKTFNVFESEPDFQSPSGRTITINRKDLEVLSGSMVGVSMVNLTQASMMGPHWNPWACEISIVLKGSGMVRVLRSSISSTSSSSSSSECKNMRFKVEEGDIFAVPRLHPMAQMSFINESLVFIGFTTSARNNEPQFLAGQRSALRLLDQEVLAASLNVSSVMIEGLLGAQKDAVVLGCPYCAEGELEKLKVETEMKKRDDERKREEEEAKKEEEERRKREEEEEEEKQWPPLPQQPPE</sequence>
<protein>
    <recommendedName>
        <fullName evidence="4">Cupin type-1 domain-containing protein</fullName>
    </recommendedName>
</protein>
<evidence type="ECO:0000259" key="4">
    <source>
        <dbReference type="SMART" id="SM00835"/>
    </source>
</evidence>